<dbReference type="InterPro" id="IPR046347">
    <property type="entry name" value="bZIP_sf"/>
</dbReference>
<dbReference type="Pfam" id="PF00170">
    <property type="entry name" value="bZIP_1"/>
    <property type="match status" value="1"/>
</dbReference>
<feature type="compositionally biased region" description="Basic and acidic residues" evidence="8">
    <location>
        <begin position="163"/>
        <end position="172"/>
    </location>
</feature>
<evidence type="ECO:0000259" key="9">
    <source>
        <dbReference type="PROSITE" id="PS50217"/>
    </source>
</evidence>
<reference evidence="10" key="1">
    <citation type="submission" date="2018-02" db="EMBL/GenBank/DDBJ databases">
        <title>Rhizophora mucronata_Transcriptome.</title>
        <authorList>
            <person name="Meera S.P."/>
            <person name="Sreeshan A."/>
            <person name="Augustine A."/>
        </authorList>
    </citation>
    <scope>NUCLEOTIDE SEQUENCE</scope>
    <source>
        <tissue evidence="10">Leaf</tissue>
    </source>
</reference>
<keyword evidence="3" id="KW-0805">Transcription regulation</keyword>
<dbReference type="GO" id="GO:0005737">
    <property type="term" value="C:cytoplasm"/>
    <property type="evidence" value="ECO:0007669"/>
    <property type="project" value="UniProtKB-ARBA"/>
</dbReference>
<comment type="similarity">
    <text evidence="2">Belongs to the bZIP family.</text>
</comment>
<feature type="region of interest" description="Disordered" evidence="8">
    <location>
        <begin position="1"/>
        <end position="108"/>
    </location>
</feature>
<dbReference type="Gene3D" id="1.20.5.170">
    <property type="match status" value="1"/>
</dbReference>
<dbReference type="InterPro" id="IPR044827">
    <property type="entry name" value="GBF-like"/>
</dbReference>
<feature type="compositionally biased region" description="Low complexity" evidence="8">
    <location>
        <begin position="32"/>
        <end position="43"/>
    </location>
</feature>
<dbReference type="AlphaFoldDB" id="A0A2P2M2Y2"/>
<feature type="coiled-coil region" evidence="7">
    <location>
        <begin position="109"/>
        <end position="150"/>
    </location>
</feature>
<keyword evidence="7" id="KW-0175">Coiled coil</keyword>
<evidence type="ECO:0000313" key="10">
    <source>
        <dbReference type="EMBL" id="MBX24587.1"/>
    </source>
</evidence>
<keyword evidence="4" id="KW-0238">DNA-binding</keyword>
<evidence type="ECO:0000256" key="5">
    <source>
        <dbReference type="ARBA" id="ARBA00023163"/>
    </source>
</evidence>
<evidence type="ECO:0000256" key="2">
    <source>
        <dbReference type="ARBA" id="ARBA00007163"/>
    </source>
</evidence>
<dbReference type="GO" id="GO:0003700">
    <property type="term" value="F:DNA-binding transcription factor activity"/>
    <property type="evidence" value="ECO:0007669"/>
    <property type="project" value="InterPro"/>
</dbReference>
<feature type="compositionally biased region" description="Basic and acidic residues" evidence="8">
    <location>
        <begin position="81"/>
        <end position="108"/>
    </location>
</feature>
<evidence type="ECO:0000256" key="7">
    <source>
        <dbReference type="SAM" id="Coils"/>
    </source>
</evidence>
<dbReference type="PANTHER" id="PTHR45967">
    <property type="entry name" value="G-BOX-BINDING FACTOR 3-RELATED"/>
    <property type="match status" value="1"/>
</dbReference>
<accession>A0A2P2M2Y2</accession>
<evidence type="ECO:0000256" key="4">
    <source>
        <dbReference type="ARBA" id="ARBA00023125"/>
    </source>
</evidence>
<dbReference type="InterPro" id="IPR045314">
    <property type="entry name" value="bZIP_plant_GBF1"/>
</dbReference>
<dbReference type="InterPro" id="IPR004827">
    <property type="entry name" value="bZIP"/>
</dbReference>
<keyword evidence="6" id="KW-0539">Nucleus</keyword>
<dbReference type="EMBL" id="GGEC01044103">
    <property type="protein sequence ID" value="MBX24587.1"/>
    <property type="molecule type" value="Transcribed_RNA"/>
</dbReference>
<keyword evidence="5" id="KW-0804">Transcription</keyword>
<dbReference type="SMART" id="SM00338">
    <property type="entry name" value="BRLZ"/>
    <property type="match status" value="1"/>
</dbReference>
<dbReference type="PANTHER" id="PTHR45967:SF1">
    <property type="entry name" value="G-BOX-BINDING FACTOR 3"/>
    <property type="match status" value="1"/>
</dbReference>
<dbReference type="GO" id="GO:0005634">
    <property type="term" value="C:nucleus"/>
    <property type="evidence" value="ECO:0007669"/>
    <property type="project" value="UniProtKB-SubCell"/>
</dbReference>
<dbReference type="SUPFAM" id="SSF57959">
    <property type="entry name" value="Leucine zipper domain"/>
    <property type="match status" value="1"/>
</dbReference>
<feature type="compositionally biased region" description="Polar residues" evidence="8">
    <location>
        <begin position="176"/>
        <end position="189"/>
    </location>
</feature>
<proteinExistence type="inferred from homology"/>
<feature type="compositionally biased region" description="Basic and acidic residues" evidence="8">
    <location>
        <begin position="190"/>
        <end position="205"/>
    </location>
</feature>
<evidence type="ECO:0000256" key="6">
    <source>
        <dbReference type="ARBA" id="ARBA00023242"/>
    </source>
</evidence>
<dbReference type="PROSITE" id="PS00036">
    <property type="entry name" value="BZIP_BASIC"/>
    <property type="match status" value="1"/>
</dbReference>
<feature type="domain" description="BZIP" evidence="9">
    <location>
        <begin position="84"/>
        <end position="147"/>
    </location>
</feature>
<dbReference type="CDD" id="cd14702">
    <property type="entry name" value="bZIP_plant_GBF1"/>
    <property type="match status" value="1"/>
</dbReference>
<feature type="region of interest" description="Disordered" evidence="8">
    <location>
        <begin position="162"/>
        <end position="227"/>
    </location>
</feature>
<sequence>MRTGNVKADTKARACPAGEKNQSDKIFGATGVSGKSVGPVVSPAMTSAPETKNSPGANTAMASLTGIPQTPVLPSEGWLQNERELKRERRKQSNRESARRSRLRKQAETEDLARKVESLTAENVTLKSEINQLTERSEKLRLENAVLAEKLKNTQLGHTKGILLKDHDEQRAPADSTENLLARVNNSASADRKGREDDELYERNSKSGAKLHQLLDTSPRTDAVSAG</sequence>
<protein>
    <submittedName>
        <fullName evidence="10">Uncharacterized protein MANES_05G026700</fullName>
    </submittedName>
</protein>
<feature type="compositionally biased region" description="Polar residues" evidence="8">
    <location>
        <begin position="44"/>
        <end position="68"/>
    </location>
</feature>
<dbReference type="FunFam" id="1.20.5.170:FF:000063">
    <property type="entry name" value="G-box binding factor 3"/>
    <property type="match status" value="1"/>
</dbReference>
<dbReference type="GO" id="GO:0000976">
    <property type="term" value="F:transcription cis-regulatory region binding"/>
    <property type="evidence" value="ECO:0007669"/>
    <property type="project" value="UniProtKB-ARBA"/>
</dbReference>
<organism evidence="10">
    <name type="scientific">Rhizophora mucronata</name>
    <name type="common">Asiatic mangrove</name>
    <dbReference type="NCBI Taxonomy" id="61149"/>
    <lineage>
        <taxon>Eukaryota</taxon>
        <taxon>Viridiplantae</taxon>
        <taxon>Streptophyta</taxon>
        <taxon>Embryophyta</taxon>
        <taxon>Tracheophyta</taxon>
        <taxon>Spermatophyta</taxon>
        <taxon>Magnoliopsida</taxon>
        <taxon>eudicotyledons</taxon>
        <taxon>Gunneridae</taxon>
        <taxon>Pentapetalae</taxon>
        <taxon>rosids</taxon>
        <taxon>fabids</taxon>
        <taxon>Malpighiales</taxon>
        <taxon>Rhizophoraceae</taxon>
        <taxon>Rhizophora</taxon>
    </lineage>
</organism>
<name>A0A2P2M2Y2_RHIMU</name>
<evidence type="ECO:0000256" key="1">
    <source>
        <dbReference type="ARBA" id="ARBA00004123"/>
    </source>
</evidence>
<evidence type="ECO:0000256" key="8">
    <source>
        <dbReference type="SAM" id="MobiDB-lite"/>
    </source>
</evidence>
<dbReference type="PROSITE" id="PS50217">
    <property type="entry name" value="BZIP"/>
    <property type="match status" value="1"/>
</dbReference>
<comment type="subcellular location">
    <subcellularLocation>
        <location evidence="1">Nucleus</location>
    </subcellularLocation>
</comment>
<evidence type="ECO:0000256" key="3">
    <source>
        <dbReference type="ARBA" id="ARBA00023015"/>
    </source>
</evidence>